<dbReference type="Gene3D" id="3.40.50.410">
    <property type="entry name" value="von Willebrand factor, type A domain"/>
    <property type="match status" value="1"/>
</dbReference>
<protein>
    <recommendedName>
        <fullName evidence="4">VWFA domain-containing protein</fullName>
    </recommendedName>
</protein>
<dbReference type="PROSITE" id="PS51257">
    <property type="entry name" value="PROKAR_LIPOPROTEIN"/>
    <property type="match status" value="1"/>
</dbReference>
<dbReference type="Proteomes" id="UP001157109">
    <property type="component" value="Unassembled WGS sequence"/>
</dbReference>
<dbReference type="RefSeq" id="WP_241445445.1">
    <property type="nucleotide sequence ID" value="NZ_BSUJ01000001.1"/>
</dbReference>
<evidence type="ECO:0000313" key="6">
    <source>
        <dbReference type="Proteomes" id="UP001157109"/>
    </source>
</evidence>
<feature type="compositionally biased region" description="Low complexity" evidence="1">
    <location>
        <begin position="83"/>
        <end position="105"/>
    </location>
</feature>
<feature type="signal peptide" evidence="3">
    <location>
        <begin position="1"/>
        <end position="27"/>
    </location>
</feature>
<dbReference type="SUPFAM" id="SSF53300">
    <property type="entry name" value="vWA-like"/>
    <property type="match status" value="1"/>
</dbReference>
<keyword evidence="6" id="KW-1185">Reference proteome</keyword>
<dbReference type="InterPro" id="IPR036465">
    <property type="entry name" value="vWFA_dom_sf"/>
</dbReference>
<feature type="chain" id="PRO_5045947196" description="VWFA domain-containing protein" evidence="3">
    <location>
        <begin position="28"/>
        <end position="373"/>
    </location>
</feature>
<evidence type="ECO:0000256" key="3">
    <source>
        <dbReference type="SAM" id="SignalP"/>
    </source>
</evidence>
<keyword evidence="2" id="KW-0812">Transmembrane</keyword>
<dbReference type="PROSITE" id="PS50234">
    <property type="entry name" value="VWFA"/>
    <property type="match status" value="1"/>
</dbReference>
<name>A0ABQ6HQT7_9MICO</name>
<evidence type="ECO:0000256" key="2">
    <source>
        <dbReference type="SAM" id="Phobius"/>
    </source>
</evidence>
<feature type="compositionally biased region" description="Low complexity" evidence="1">
    <location>
        <begin position="304"/>
        <end position="337"/>
    </location>
</feature>
<accession>A0ABQ6HQT7</accession>
<sequence>MPSRPLAATVAVTGLVLLSGCADPFGAGDPATTATPAALPTLTATARPTVTQTVVPTVTRTVTAAPVTPGPLASAVVPGADGGAQNPTGQATTQQGTDQQGSNQQVATGPARVLLLLDDSGSMAEPAGSGETKMQAARTALTRIIDETADDAQVGLRVYGSTIKVKGPPTAAACRDSRLVHPVGPLDRPTLKRLVNSFTPHGDTPIGYALRQAADDLGSGGRRTVILVSDGKESCYEDPCDAVKALEDRGIGVTIHTVGLAVDSAARSQLQCIASASNGTYQDASTSWELTRTLQSVLAAARAGSNPSGTSGATGTTGTTGSTGTTDSTVTTGGTRTADVSSTAASGRPTAGALVTAVLLIILFFWLKPSGRD</sequence>
<organism evidence="5 6">
    <name type="scientific">Arsenicicoccus piscis</name>
    <dbReference type="NCBI Taxonomy" id="673954"/>
    <lineage>
        <taxon>Bacteria</taxon>
        <taxon>Bacillati</taxon>
        <taxon>Actinomycetota</taxon>
        <taxon>Actinomycetes</taxon>
        <taxon>Micrococcales</taxon>
        <taxon>Intrasporangiaceae</taxon>
        <taxon>Arsenicicoccus</taxon>
    </lineage>
</organism>
<keyword evidence="3" id="KW-0732">Signal</keyword>
<reference evidence="6" key="1">
    <citation type="journal article" date="2019" name="Int. J. Syst. Evol. Microbiol.">
        <title>The Global Catalogue of Microorganisms (GCM) 10K type strain sequencing project: providing services to taxonomists for standard genome sequencing and annotation.</title>
        <authorList>
            <consortium name="The Broad Institute Genomics Platform"/>
            <consortium name="The Broad Institute Genome Sequencing Center for Infectious Disease"/>
            <person name="Wu L."/>
            <person name="Ma J."/>
        </authorList>
    </citation>
    <scope>NUCLEOTIDE SEQUENCE [LARGE SCALE GENOMIC DNA]</scope>
    <source>
        <strain evidence="6">NBRC 105830</strain>
    </source>
</reference>
<dbReference type="SMART" id="SM00327">
    <property type="entry name" value="VWA"/>
    <property type="match status" value="1"/>
</dbReference>
<feature type="region of interest" description="Disordered" evidence="1">
    <location>
        <begin position="301"/>
        <end position="346"/>
    </location>
</feature>
<feature type="transmembrane region" description="Helical" evidence="2">
    <location>
        <begin position="350"/>
        <end position="367"/>
    </location>
</feature>
<feature type="region of interest" description="Disordered" evidence="1">
    <location>
        <begin position="69"/>
        <end position="106"/>
    </location>
</feature>
<evidence type="ECO:0000313" key="5">
    <source>
        <dbReference type="EMBL" id="GMA20372.1"/>
    </source>
</evidence>
<feature type="domain" description="VWFA" evidence="4">
    <location>
        <begin position="112"/>
        <end position="301"/>
    </location>
</feature>
<keyword evidence="2" id="KW-1133">Transmembrane helix</keyword>
<evidence type="ECO:0000259" key="4">
    <source>
        <dbReference type="PROSITE" id="PS50234"/>
    </source>
</evidence>
<dbReference type="EMBL" id="BSUJ01000001">
    <property type="protein sequence ID" value="GMA20372.1"/>
    <property type="molecule type" value="Genomic_DNA"/>
</dbReference>
<keyword evidence="2" id="KW-0472">Membrane</keyword>
<dbReference type="Pfam" id="PF00092">
    <property type="entry name" value="VWA"/>
    <property type="match status" value="1"/>
</dbReference>
<comment type="caution">
    <text evidence="5">The sequence shown here is derived from an EMBL/GenBank/DDBJ whole genome shotgun (WGS) entry which is preliminary data.</text>
</comment>
<proteinExistence type="predicted"/>
<gene>
    <name evidence="5" type="ORF">GCM10025862_23930</name>
</gene>
<dbReference type="InterPro" id="IPR002035">
    <property type="entry name" value="VWF_A"/>
</dbReference>
<evidence type="ECO:0000256" key="1">
    <source>
        <dbReference type="SAM" id="MobiDB-lite"/>
    </source>
</evidence>